<organism evidence="6 7">
    <name type="scientific">Nonomuraea corallina</name>
    <dbReference type="NCBI Taxonomy" id="2989783"/>
    <lineage>
        <taxon>Bacteria</taxon>
        <taxon>Bacillati</taxon>
        <taxon>Actinomycetota</taxon>
        <taxon>Actinomycetes</taxon>
        <taxon>Streptosporangiales</taxon>
        <taxon>Streptosporangiaceae</taxon>
        <taxon>Nonomuraea</taxon>
    </lineage>
</organism>
<feature type="domain" description="3-hydroxyisobutyrate dehydrogenase-like NAD-binding" evidence="5">
    <location>
        <begin position="158"/>
        <end position="275"/>
    </location>
</feature>
<dbReference type="PANTHER" id="PTHR43580:SF2">
    <property type="entry name" value="CYTOKINE-LIKE NUCLEAR FACTOR N-PAC"/>
    <property type="match status" value="1"/>
</dbReference>
<dbReference type="EMBL" id="JAPNNL010000045">
    <property type="protein sequence ID" value="MDA0634531.1"/>
    <property type="molecule type" value="Genomic_DNA"/>
</dbReference>
<dbReference type="InterPro" id="IPR015815">
    <property type="entry name" value="HIBADH-related"/>
</dbReference>
<dbReference type="InterPro" id="IPR008927">
    <property type="entry name" value="6-PGluconate_DH-like_C_sf"/>
</dbReference>
<dbReference type="RefSeq" id="WP_270155345.1">
    <property type="nucleotide sequence ID" value="NZ_JAPNNL010000045.1"/>
</dbReference>
<keyword evidence="7" id="KW-1185">Reference proteome</keyword>
<dbReference type="InterPro" id="IPR013328">
    <property type="entry name" value="6PGD_dom2"/>
</dbReference>
<dbReference type="SUPFAM" id="SSF48179">
    <property type="entry name" value="6-phosphogluconate dehydrogenase C-terminal domain-like"/>
    <property type="match status" value="1"/>
</dbReference>
<dbReference type="PANTHER" id="PTHR43580">
    <property type="entry name" value="OXIDOREDUCTASE GLYR1-RELATED"/>
    <property type="match status" value="1"/>
</dbReference>
<evidence type="ECO:0000256" key="1">
    <source>
        <dbReference type="ARBA" id="ARBA00009080"/>
    </source>
</evidence>
<evidence type="ECO:0000313" key="6">
    <source>
        <dbReference type="EMBL" id="MDA0634531.1"/>
    </source>
</evidence>
<dbReference type="InterPro" id="IPR006115">
    <property type="entry name" value="6PGDH_NADP-bd"/>
</dbReference>
<evidence type="ECO:0000256" key="2">
    <source>
        <dbReference type="ARBA" id="ARBA00023002"/>
    </source>
</evidence>
<dbReference type="PIRSF" id="PIRSF000103">
    <property type="entry name" value="HIBADH"/>
    <property type="match status" value="1"/>
</dbReference>
<gene>
    <name evidence="6" type="ORF">OUY22_13990</name>
</gene>
<evidence type="ECO:0000313" key="7">
    <source>
        <dbReference type="Proteomes" id="UP001144036"/>
    </source>
</evidence>
<dbReference type="Gene3D" id="3.40.50.720">
    <property type="entry name" value="NAD(P)-binding Rossmann-like Domain"/>
    <property type="match status" value="1"/>
</dbReference>
<dbReference type="Proteomes" id="UP001144036">
    <property type="component" value="Unassembled WGS sequence"/>
</dbReference>
<dbReference type="InterPro" id="IPR029154">
    <property type="entry name" value="HIBADH-like_NADP-bd"/>
</dbReference>
<dbReference type="InterPro" id="IPR036291">
    <property type="entry name" value="NAD(P)-bd_dom_sf"/>
</dbReference>
<comment type="similarity">
    <text evidence="1">Belongs to the HIBADH-related family.</text>
</comment>
<keyword evidence="3" id="KW-0520">NAD</keyword>
<proteinExistence type="inferred from homology"/>
<sequence length="284" mass="29263">MTTVAWLGLGAMGSRMALRLVRAGHEVVVWNRSRARAEELAGARVAATPADAVRHADLVVSMLAGPAAVREVGPAIAAQARAGTTVIDMSTIGPDTVTWLRDALPDGVTLLDAPVLGSVAEAEEGTLTLLVGGPDDAVTRWTPLLSELGRPVHLGPSGAGAAAKLVANNALIGTVGVLAESLSLADALGLPRDVAWQVLGLTPLADQARRRRPAIDSGSYPPRFALSLALKDAGLIVAAAENAGRRMPLARAGRAWLTEADAAGRGGEDYTALLGHILGEEDQR</sequence>
<evidence type="ECO:0000259" key="5">
    <source>
        <dbReference type="Pfam" id="PF14833"/>
    </source>
</evidence>
<dbReference type="Pfam" id="PF14833">
    <property type="entry name" value="NAD_binding_11"/>
    <property type="match status" value="1"/>
</dbReference>
<dbReference type="SUPFAM" id="SSF51735">
    <property type="entry name" value="NAD(P)-binding Rossmann-fold domains"/>
    <property type="match status" value="1"/>
</dbReference>
<evidence type="ECO:0000256" key="3">
    <source>
        <dbReference type="ARBA" id="ARBA00023027"/>
    </source>
</evidence>
<comment type="caution">
    <text evidence="6">The sequence shown here is derived from an EMBL/GenBank/DDBJ whole genome shotgun (WGS) entry which is preliminary data.</text>
</comment>
<dbReference type="Pfam" id="PF03446">
    <property type="entry name" value="NAD_binding_2"/>
    <property type="match status" value="1"/>
</dbReference>
<accession>A0ABT4SBF3</accession>
<name>A0ABT4SBF3_9ACTN</name>
<reference evidence="6" key="1">
    <citation type="submission" date="2022-11" db="EMBL/GenBank/DDBJ databases">
        <title>Nonomuraea corallina sp. nov., a new species of the genus Nonomuraea isolated from sea side sediment in Thai sea.</title>
        <authorList>
            <person name="Ngamcharungchit C."/>
            <person name="Matsumoto A."/>
            <person name="Suriyachadkun C."/>
            <person name="Panbangred W."/>
            <person name="Inahashi Y."/>
            <person name="Intra B."/>
        </authorList>
    </citation>
    <scope>NUCLEOTIDE SEQUENCE</scope>
    <source>
        <strain evidence="6">MCN248</strain>
    </source>
</reference>
<keyword evidence="2" id="KW-0560">Oxidoreductase</keyword>
<dbReference type="Gene3D" id="1.10.1040.10">
    <property type="entry name" value="N-(1-d-carboxylethyl)-l-norvaline Dehydrogenase, domain 2"/>
    <property type="match status" value="1"/>
</dbReference>
<evidence type="ECO:0000259" key="4">
    <source>
        <dbReference type="Pfam" id="PF03446"/>
    </source>
</evidence>
<dbReference type="InterPro" id="IPR051265">
    <property type="entry name" value="HIBADH-related_NP60_sf"/>
</dbReference>
<feature type="domain" description="6-phosphogluconate dehydrogenase NADP-binding" evidence="4">
    <location>
        <begin position="3"/>
        <end position="152"/>
    </location>
</feature>
<protein>
    <submittedName>
        <fullName evidence="6">NAD(P)-dependent oxidoreductase</fullName>
    </submittedName>
</protein>